<dbReference type="Proteomes" id="UP001497516">
    <property type="component" value="Chromosome 6"/>
</dbReference>
<organism evidence="1 2">
    <name type="scientific">Linum trigynum</name>
    <dbReference type="NCBI Taxonomy" id="586398"/>
    <lineage>
        <taxon>Eukaryota</taxon>
        <taxon>Viridiplantae</taxon>
        <taxon>Streptophyta</taxon>
        <taxon>Embryophyta</taxon>
        <taxon>Tracheophyta</taxon>
        <taxon>Spermatophyta</taxon>
        <taxon>Magnoliopsida</taxon>
        <taxon>eudicotyledons</taxon>
        <taxon>Gunneridae</taxon>
        <taxon>Pentapetalae</taxon>
        <taxon>rosids</taxon>
        <taxon>fabids</taxon>
        <taxon>Malpighiales</taxon>
        <taxon>Linaceae</taxon>
        <taxon>Linum</taxon>
    </lineage>
</organism>
<dbReference type="EMBL" id="OZ034819">
    <property type="protein sequence ID" value="CAL1395932.1"/>
    <property type="molecule type" value="Genomic_DNA"/>
</dbReference>
<evidence type="ECO:0000313" key="1">
    <source>
        <dbReference type="EMBL" id="CAL1395932.1"/>
    </source>
</evidence>
<accession>A0AAV2FD05</accession>
<dbReference type="AlphaFoldDB" id="A0AAV2FD05"/>
<dbReference type="Pfam" id="PF03004">
    <property type="entry name" value="Transposase_24"/>
    <property type="match status" value="1"/>
</dbReference>
<gene>
    <name evidence="1" type="ORF">LTRI10_LOCUS36327</name>
</gene>
<protein>
    <submittedName>
        <fullName evidence="1">Uncharacterized protein</fullName>
    </submittedName>
</protein>
<proteinExistence type="predicted"/>
<reference evidence="1 2" key="1">
    <citation type="submission" date="2024-04" db="EMBL/GenBank/DDBJ databases">
        <authorList>
            <person name="Fracassetti M."/>
        </authorList>
    </citation>
    <scope>NUCLEOTIDE SEQUENCE [LARGE SCALE GENOMIC DNA]</scope>
</reference>
<evidence type="ECO:0000313" key="2">
    <source>
        <dbReference type="Proteomes" id="UP001497516"/>
    </source>
</evidence>
<name>A0AAV2FD05_9ROSI</name>
<dbReference type="InterPro" id="IPR004252">
    <property type="entry name" value="Probable_transposase_24"/>
</dbReference>
<sequence length="205" mass="23800">MGEAEFEKLFELVEEKFTSSDKQDLRDLMWIKMNSAHSSWQYRERKNFLGLPDNQRDGYVPEGVDTEDWVQAVQYWASDDFKKMSKRNKQNRGKVEGKNTCGSRTYGEVAKNMRDPLTGKMKSHDEGKIKELVEAGSKLTYKEMVCLASGKALTQSSRRSRRRGKDKYLLRAEIKAEVQQQYDAKLAAEKKKFEETIARLQVEKP</sequence>
<keyword evidence="2" id="KW-1185">Reference proteome</keyword>